<dbReference type="Proteomes" id="UP001209257">
    <property type="component" value="Unassembled WGS sequence"/>
</dbReference>
<reference evidence="2" key="1">
    <citation type="submission" date="2023-07" db="EMBL/GenBank/DDBJ databases">
        <title>Study on multiphase classification of strain Alteromonas salexigens isolated from the Yellow Sea.</title>
        <authorList>
            <person name="Sun L."/>
        </authorList>
    </citation>
    <scope>NUCLEOTIDE SEQUENCE [LARGE SCALE GENOMIC DNA]</scope>
    <source>
        <strain evidence="2">ASW11-19</strain>
    </source>
</reference>
<organism evidence="1 2">
    <name type="scientific">Alteromonas salexigens</name>
    <dbReference type="NCBI Taxonomy" id="2982530"/>
    <lineage>
        <taxon>Bacteria</taxon>
        <taxon>Pseudomonadati</taxon>
        <taxon>Pseudomonadota</taxon>
        <taxon>Gammaproteobacteria</taxon>
        <taxon>Alteromonadales</taxon>
        <taxon>Alteromonadaceae</taxon>
        <taxon>Alteromonas/Salinimonas group</taxon>
        <taxon>Alteromonas</taxon>
    </lineage>
</organism>
<evidence type="ECO:0000313" key="1">
    <source>
        <dbReference type="EMBL" id="MCU7556092.1"/>
    </source>
</evidence>
<comment type="caution">
    <text evidence="1">The sequence shown here is derived from an EMBL/GenBank/DDBJ whole genome shotgun (WGS) entry which is preliminary data.</text>
</comment>
<keyword evidence="2" id="KW-1185">Reference proteome</keyword>
<sequence length="65" mass="7530">MSEGLTNEKIVEKAKKILSVENDNQLAIKLGVSRQQIRQFRQTQRIGVAQLLFTEFLKVIDQQEE</sequence>
<name>A0ABT2VS07_9ALTE</name>
<gene>
    <name evidence="1" type="ORF">OCL06_15985</name>
</gene>
<dbReference type="EMBL" id="JAOTJC010000016">
    <property type="protein sequence ID" value="MCU7556092.1"/>
    <property type="molecule type" value="Genomic_DNA"/>
</dbReference>
<dbReference type="RefSeq" id="WP_262996401.1">
    <property type="nucleotide sequence ID" value="NZ_JAOTJC010000016.1"/>
</dbReference>
<protein>
    <recommendedName>
        <fullName evidence="3">HTH cro/C1-type domain-containing protein</fullName>
    </recommendedName>
</protein>
<evidence type="ECO:0008006" key="3">
    <source>
        <dbReference type="Google" id="ProtNLM"/>
    </source>
</evidence>
<dbReference type="InterPro" id="IPR010982">
    <property type="entry name" value="Lambda_DNA-bd_dom_sf"/>
</dbReference>
<proteinExistence type="predicted"/>
<dbReference type="Gene3D" id="1.10.260.40">
    <property type="entry name" value="lambda repressor-like DNA-binding domains"/>
    <property type="match status" value="1"/>
</dbReference>
<accession>A0ABT2VS07</accession>
<evidence type="ECO:0000313" key="2">
    <source>
        <dbReference type="Proteomes" id="UP001209257"/>
    </source>
</evidence>